<dbReference type="InterPro" id="IPR057370">
    <property type="entry name" value="ELLD"/>
</dbReference>
<sequence length="307" mass="33248">MAVLFSGACHDEHGNCYQGGRAGDQTGTEVRTTRAYNCKGGWLIFRHPNSNVAYWIGTNARVMADNNNFGYDQWERLTGYNKAKAAGWEPAKVTTPCELDCSSMVRTAIACALERDIPNFNTASEPSVLLSLGFQEITGTPLDQLHKGDIVCTKTQGHTEICSQGIETVASATTPTTTKGSMKYCVIAGEKAYDEVTDLTDYAGVIGKAITDVAIRATNGNILYRVHVKGGGWLAWVSGYNWYDAINGYAGNGEEIDGLQVKPNGVNCNIKTRVHIKGGGWLAWVINDTDYAGWYGKAIDAIQVVQA</sequence>
<accession>A0A8S5QW05</accession>
<reference evidence="2" key="1">
    <citation type="journal article" date="2021" name="Proc. Natl. Acad. Sci. U.S.A.">
        <title>A Catalog of Tens of Thousands of Viruses from Human Metagenomes Reveals Hidden Associations with Chronic Diseases.</title>
        <authorList>
            <person name="Tisza M.J."/>
            <person name="Buck C.B."/>
        </authorList>
    </citation>
    <scope>NUCLEOTIDE SEQUENCE</scope>
    <source>
        <strain evidence="2">CtzAk96</strain>
    </source>
</reference>
<proteinExistence type="predicted"/>
<evidence type="ECO:0000313" key="2">
    <source>
        <dbReference type="EMBL" id="DAE23154.1"/>
    </source>
</evidence>
<dbReference type="Pfam" id="PF25309">
    <property type="entry name" value="ELLD"/>
    <property type="match status" value="1"/>
</dbReference>
<feature type="domain" description="Endolysin-like" evidence="1">
    <location>
        <begin position="8"/>
        <end position="160"/>
    </location>
</feature>
<protein>
    <submittedName>
        <fullName evidence="2">Putative cytoplasmic protein</fullName>
    </submittedName>
</protein>
<name>A0A8S5QW05_9CAUD</name>
<dbReference type="EMBL" id="BK015748">
    <property type="protein sequence ID" value="DAE23154.1"/>
    <property type="molecule type" value="Genomic_DNA"/>
</dbReference>
<organism evidence="2">
    <name type="scientific">Siphoviridae sp. ctzAk96</name>
    <dbReference type="NCBI Taxonomy" id="2826527"/>
    <lineage>
        <taxon>Viruses</taxon>
        <taxon>Duplodnaviria</taxon>
        <taxon>Heunggongvirae</taxon>
        <taxon>Uroviricota</taxon>
        <taxon>Caudoviricetes</taxon>
    </lineage>
</organism>
<evidence type="ECO:0000259" key="1">
    <source>
        <dbReference type="Pfam" id="PF25309"/>
    </source>
</evidence>